<dbReference type="Pfam" id="PF13344">
    <property type="entry name" value="Hydrolase_6"/>
    <property type="match status" value="1"/>
</dbReference>
<dbReference type="SFLD" id="SFLDG01129">
    <property type="entry name" value="C1.5:_HAD__Beta-PGM__Phosphata"/>
    <property type="match status" value="1"/>
</dbReference>
<dbReference type="Proteomes" id="UP000190188">
    <property type="component" value="Unassembled WGS sequence"/>
</dbReference>
<feature type="binding site" evidence="8">
    <location>
        <position position="209"/>
    </location>
    <ligand>
        <name>Mg(2+)</name>
        <dbReference type="ChEBI" id="CHEBI:18420"/>
    </ligand>
</feature>
<dbReference type="SFLD" id="SFLDS00003">
    <property type="entry name" value="Haloacid_Dehalogenase"/>
    <property type="match status" value="1"/>
</dbReference>
<evidence type="ECO:0000256" key="3">
    <source>
        <dbReference type="ARBA" id="ARBA00022801"/>
    </source>
</evidence>
<dbReference type="SUPFAM" id="SSF56784">
    <property type="entry name" value="HAD-like"/>
    <property type="match status" value="1"/>
</dbReference>
<comment type="similarity">
    <text evidence="1 5">Belongs to the HAD-like hydrolase superfamily. NagD family.</text>
</comment>
<keyword evidence="10" id="KW-1185">Reference proteome</keyword>
<evidence type="ECO:0000256" key="4">
    <source>
        <dbReference type="ARBA" id="ARBA00022842"/>
    </source>
</evidence>
<evidence type="ECO:0000313" key="9">
    <source>
        <dbReference type="EMBL" id="OPA74663.1"/>
    </source>
</evidence>
<dbReference type="PIRSF" id="PIRSF000915">
    <property type="entry name" value="PGP-type_phosphatase"/>
    <property type="match status" value="1"/>
</dbReference>
<dbReference type="NCBIfam" id="TIGR01460">
    <property type="entry name" value="HAD-SF-IIA"/>
    <property type="match status" value="1"/>
</dbReference>
<dbReference type="InterPro" id="IPR023214">
    <property type="entry name" value="HAD_sf"/>
</dbReference>
<dbReference type="Pfam" id="PF13242">
    <property type="entry name" value="Hydrolase_like"/>
    <property type="match status" value="1"/>
</dbReference>
<evidence type="ECO:0000256" key="8">
    <source>
        <dbReference type="PIRSR" id="PIRSR000915-3"/>
    </source>
</evidence>
<evidence type="ECO:0000313" key="10">
    <source>
        <dbReference type="Proteomes" id="UP000190188"/>
    </source>
</evidence>
<keyword evidence="2 5" id="KW-0479">Metal-binding</keyword>
<name>A0A1T2X510_9BACL</name>
<dbReference type="EC" id="3.1.3.-" evidence="5"/>
<gene>
    <name evidence="9" type="ORF">BVG16_23175</name>
</gene>
<comment type="function">
    <text evidence="5">Catalyzes the dephosphorylation of 2-6 carbon acid sugars in vitro.</text>
</comment>
<evidence type="ECO:0000256" key="2">
    <source>
        <dbReference type="ARBA" id="ARBA00022723"/>
    </source>
</evidence>
<feature type="active site" description="Proton donor" evidence="6">
    <location>
        <position position="14"/>
    </location>
</feature>
<proteinExistence type="inferred from homology"/>
<evidence type="ECO:0000256" key="7">
    <source>
        <dbReference type="PIRSR" id="PIRSR000915-2"/>
    </source>
</evidence>
<protein>
    <recommendedName>
        <fullName evidence="5">Acid sugar phosphatase</fullName>
        <ecNumber evidence="5">3.1.3.-</ecNumber>
    </recommendedName>
</protein>
<comment type="caution">
    <text evidence="9">The sequence shown here is derived from an EMBL/GenBank/DDBJ whole genome shotgun (WGS) entry which is preliminary data.</text>
</comment>
<evidence type="ECO:0000256" key="6">
    <source>
        <dbReference type="PIRSR" id="PIRSR000915-1"/>
    </source>
</evidence>
<keyword evidence="3 9" id="KW-0378">Hydrolase</keyword>
<dbReference type="InterPro" id="IPR036412">
    <property type="entry name" value="HAD-like_sf"/>
</dbReference>
<comment type="cofactor">
    <cofactor evidence="8">
        <name>Mg(2+)</name>
        <dbReference type="ChEBI" id="CHEBI:18420"/>
    </cofactor>
    <text evidence="8">Divalent metal ions. Mg(2+) is the most effective.</text>
</comment>
<dbReference type="EMBL" id="MSZX01000010">
    <property type="protein sequence ID" value="OPA74663.1"/>
    <property type="molecule type" value="Genomic_DNA"/>
</dbReference>
<dbReference type="GO" id="GO:0046872">
    <property type="term" value="F:metal ion binding"/>
    <property type="evidence" value="ECO:0007669"/>
    <property type="project" value="UniProtKB-KW"/>
</dbReference>
<feature type="active site" description="Nucleophile" evidence="6">
    <location>
        <position position="12"/>
    </location>
</feature>
<dbReference type="GO" id="GO:0005737">
    <property type="term" value="C:cytoplasm"/>
    <property type="evidence" value="ECO:0007669"/>
    <property type="project" value="TreeGrafter"/>
</dbReference>
<dbReference type="InterPro" id="IPR006357">
    <property type="entry name" value="HAD-SF_hydro_IIA"/>
</dbReference>
<dbReference type="InterPro" id="IPR006354">
    <property type="entry name" value="HAD-SF_hydro_IIA_hyp1"/>
</dbReference>
<sequence length="269" mass="28932">MTNMKPKALLIDLDGTLYHGKRRIEGADQWIQELQALHIPYLFVTNNSSRTPEDVAAHLLDMGIPAVKEDVYTSAIAAAQYVKEHYPIGVSVAVIGEYGLEEALKEVGVEITEENPEIVVQGIDRAFDYGKLAKAVNWIRNGASYILTNPDLLLPSDTGIMPGAGTLSAAIQAATQTEPLVMGKPSNIIMRYALSRINCEPQDAIVVGDNPLTDLRAGQAAGCDTILVLTGLATSDNMDVLLEQAGVKPYCVCKDLYEAAAVTTGRCSQ</sequence>
<reference evidence="9 10" key="1">
    <citation type="submission" date="2017-01" db="EMBL/GenBank/DDBJ databases">
        <title>Genome analysis of Paenibacillus selenitrireducens ES3-24.</title>
        <authorList>
            <person name="Xu D."/>
            <person name="Yao R."/>
            <person name="Zheng S."/>
        </authorList>
    </citation>
    <scope>NUCLEOTIDE SEQUENCE [LARGE SCALE GENOMIC DNA]</scope>
    <source>
        <strain evidence="9 10">ES3-24</strain>
    </source>
</reference>
<dbReference type="PANTHER" id="PTHR19288">
    <property type="entry name" value="4-NITROPHENYLPHOSPHATASE-RELATED"/>
    <property type="match status" value="1"/>
</dbReference>
<dbReference type="GO" id="GO:0016791">
    <property type="term" value="F:phosphatase activity"/>
    <property type="evidence" value="ECO:0007669"/>
    <property type="project" value="TreeGrafter"/>
</dbReference>
<evidence type="ECO:0000256" key="1">
    <source>
        <dbReference type="ARBA" id="ARBA00006696"/>
    </source>
</evidence>
<feature type="binding site" evidence="7">
    <location>
        <position position="184"/>
    </location>
    <ligand>
        <name>substrate</name>
    </ligand>
</feature>
<accession>A0A1T2X510</accession>
<dbReference type="RefSeq" id="WP_078501579.1">
    <property type="nucleotide sequence ID" value="NZ_MSZX01000010.1"/>
</dbReference>
<evidence type="ECO:0000256" key="5">
    <source>
        <dbReference type="PIRNR" id="PIRNR000915"/>
    </source>
</evidence>
<dbReference type="AlphaFoldDB" id="A0A1T2X510"/>
<keyword evidence="4 5" id="KW-0460">Magnesium</keyword>
<dbReference type="PANTHER" id="PTHR19288:SF46">
    <property type="entry name" value="HALOACID DEHALOGENASE-LIKE HYDROLASE DOMAIN-CONTAINING PROTEIN 2"/>
    <property type="match status" value="1"/>
</dbReference>
<feature type="binding site" evidence="8">
    <location>
        <position position="14"/>
    </location>
    <ligand>
        <name>Mg(2+)</name>
        <dbReference type="ChEBI" id="CHEBI:18420"/>
    </ligand>
</feature>
<feature type="binding site" evidence="8">
    <location>
        <position position="12"/>
    </location>
    <ligand>
        <name>Mg(2+)</name>
        <dbReference type="ChEBI" id="CHEBI:18420"/>
    </ligand>
</feature>
<dbReference type="STRING" id="1324314.BVG16_23175"/>
<organism evidence="9 10">
    <name type="scientific">Paenibacillus selenitireducens</name>
    <dbReference type="NCBI Taxonomy" id="1324314"/>
    <lineage>
        <taxon>Bacteria</taxon>
        <taxon>Bacillati</taxon>
        <taxon>Bacillota</taxon>
        <taxon>Bacilli</taxon>
        <taxon>Bacillales</taxon>
        <taxon>Paenibacillaceae</taxon>
        <taxon>Paenibacillus</taxon>
    </lineage>
</organism>
<dbReference type="Gene3D" id="3.40.50.1000">
    <property type="entry name" value="HAD superfamily/HAD-like"/>
    <property type="match status" value="2"/>
</dbReference>
<dbReference type="NCBIfam" id="TIGR01457">
    <property type="entry name" value="HAD-SF-IIA-hyp2"/>
    <property type="match status" value="1"/>
</dbReference>